<keyword evidence="2" id="KW-1185">Reference proteome</keyword>
<comment type="caution">
    <text evidence="1">The sequence shown here is derived from an EMBL/GenBank/DDBJ whole genome shotgun (WGS) entry which is preliminary data.</text>
</comment>
<accession>A0A843VVT2</accession>
<evidence type="ECO:0000313" key="2">
    <source>
        <dbReference type="Proteomes" id="UP000652761"/>
    </source>
</evidence>
<protein>
    <submittedName>
        <fullName evidence="1">Uncharacterized protein</fullName>
    </submittedName>
</protein>
<organism evidence="1 2">
    <name type="scientific">Colocasia esculenta</name>
    <name type="common">Wild taro</name>
    <name type="synonym">Arum esculentum</name>
    <dbReference type="NCBI Taxonomy" id="4460"/>
    <lineage>
        <taxon>Eukaryota</taxon>
        <taxon>Viridiplantae</taxon>
        <taxon>Streptophyta</taxon>
        <taxon>Embryophyta</taxon>
        <taxon>Tracheophyta</taxon>
        <taxon>Spermatophyta</taxon>
        <taxon>Magnoliopsida</taxon>
        <taxon>Liliopsida</taxon>
        <taxon>Araceae</taxon>
        <taxon>Aroideae</taxon>
        <taxon>Colocasieae</taxon>
        <taxon>Colocasia</taxon>
    </lineage>
</organism>
<dbReference type="Proteomes" id="UP000652761">
    <property type="component" value="Unassembled WGS sequence"/>
</dbReference>
<dbReference type="EMBL" id="NMUH01002582">
    <property type="protein sequence ID" value="MQM00899.1"/>
    <property type="molecule type" value="Genomic_DNA"/>
</dbReference>
<evidence type="ECO:0000313" key="1">
    <source>
        <dbReference type="EMBL" id="MQM00899.1"/>
    </source>
</evidence>
<proteinExistence type="predicted"/>
<gene>
    <name evidence="1" type="ORF">Taro_033646</name>
</gene>
<sequence length="25" mass="3077">MRNKMLHLDNLLQLLHAMKLFRLNL</sequence>
<reference evidence="1" key="1">
    <citation type="submission" date="2017-07" db="EMBL/GenBank/DDBJ databases">
        <title>Taro Niue Genome Assembly and Annotation.</title>
        <authorList>
            <person name="Atibalentja N."/>
            <person name="Keating K."/>
            <person name="Fields C.J."/>
        </authorList>
    </citation>
    <scope>NUCLEOTIDE SEQUENCE</scope>
    <source>
        <strain evidence="1">Niue_2</strain>
        <tissue evidence="1">Leaf</tissue>
    </source>
</reference>
<dbReference type="AlphaFoldDB" id="A0A843VVT2"/>
<name>A0A843VVT2_COLES</name>